<dbReference type="EnsemblMetazoa" id="AALFPA23_018537.R27189">
    <property type="protein sequence ID" value="AALFPA23_018537.P27189"/>
    <property type="gene ID" value="AALFPA23_018537"/>
</dbReference>
<dbReference type="Gene3D" id="3.90.215.10">
    <property type="entry name" value="Gamma Fibrinogen, chain A, domain 1"/>
    <property type="match status" value="1"/>
</dbReference>
<protein>
    <recommendedName>
        <fullName evidence="2">Fibrinogen C-terminal domain-containing protein</fullName>
    </recommendedName>
</protein>
<dbReference type="PROSITE" id="PS51406">
    <property type="entry name" value="FIBRINOGEN_C_2"/>
    <property type="match status" value="1"/>
</dbReference>
<dbReference type="InterPro" id="IPR036056">
    <property type="entry name" value="Fibrinogen-like_C"/>
</dbReference>
<evidence type="ECO:0000313" key="3">
    <source>
        <dbReference type="EnsemblMetazoa" id="AALFPA23_018537.P27189"/>
    </source>
</evidence>
<dbReference type="Pfam" id="PF00147">
    <property type="entry name" value="Fibrinogen_C"/>
    <property type="match status" value="1"/>
</dbReference>
<dbReference type="CDD" id="cd00087">
    <property type="entry name" value="FReD"/>
    <property type="match status" value="1"/>
</dbReference>
<dbReference type="Gene3D" id="3.90.20.10">
    <property type="match status" value="1"/>
</dbReference>
<dbReference type="InterPro" id="IPR002181">
    <property type="entry name" value="Fibrinogen_a/b/g_C_dom"/>
</dbReference>
<dbReference type="InterPro" id="IPR014716">
    <property type="entry name" value="Fibrinogen_a/b/g_C_1"/>
</dbReference>
<feature type="signal peptide" evidence="1">
    <location>
        <begin position="1"/>
        <end position="22"/>
    </location>
</feature>
<reference evidence="4" key="1">
    <citation type="journal article" date="2015" name="Proc. Natl. Acad. Sci. U.S.A.">
        <title>Genome sequence of the Asian Tiger mosquito, Aedes albopictus, reveals insights into its biology, genetics, and evolution.</title>
        <authorList>
            <person name="Chen X.G."/>
            <person name="Jiang X."/>
            <person name="Gu J."/>
            <person name="Xu M."/>
            <person name="Wu Y."/>
            <person name="Deng Y."/>
            <person name="Zhang C."/>
            <person name="Bonizzoni M."/>
            <person name="Dermauw W."/>
            <person name="Vontas J."/>
            <person name="Armbruster P."/>
            <person name="Huang X."/>
            <person name="Yang Y."/>
            <person name="Zhang H."/>
            <person name="He W."/>
            <person name="Peng H."/>
            <person name="Liu Y."/>
            <person name="Wu K."/>
            <person name="Chen J."/>
            <person name="Lirakis M."/>
            <person name="Topalis P."/>
            <person name="Van Leeuwen T."/>
            <person name="Hall A.B."/>
            <person name="Jiang X."/>
            <person name="Thorpe C."/>
            <person name="Mueller R.L."/>
            <person name="Sun C."/>
            <person name="Waterhouse R.M."/>
            <person name="Yan G."/>
            <person name="Tu Z.J."/>
            <person name="Fang X."/>
            <person name="James A.A."/>
        </authorList>
    </citation>
    <scope>NUCLEOTIDE SEQUENCE [LARGE SCALE GENOMIC DNA]</scope>
    <source>
        <strain evidence="4">Foshan</strain>
    </source>
</reference>
<dbReference type="InterPro" id="IPR050373">
    <property type="entry name" value="Fibrinogen_C-term_domain"/>
</dbReference>
<proteinExistence type="predicted"/>
<sequence>MKSVLIHLACFALFCKSSVVVANDEAASVENRLDAIQSSLNLIFVEASEQIEALTKEVRALKQSLDHVGWYSEEVKHSVATIKDNSELLLRNLTVLTYRSDEIIANQQYCANHEALKNLFYDLTPKCGTINPTPNPPEVIYSSCKDAGSRSGVYELNASGSPFKAYCEMDQFGGGWTVFQKRQDGSVDFNRSWTEYREGFGEVSGEYWLGLETLHQLTTRKPHELLIILENFNGSTSYERQTDERYAGVVIDNEAFRYRIYLNSTGSGSADDSLYLHRGEVFVTPDLTSGTFLDCARQLASGFWHFDCSAASSRNNLNGVYGETARKNGIWWYNSFPGYLQYNPLKGTQMMIREKVV</sequence>
<dbReference type="PANTHER" id="PTHR19143">
    <property type="entry name" value="FIBRINOGEN/TENASCIN/ANGIOPOEITIN"/>
    <property type="match status" value="1"/>
</dbReference>
<organism evidence="3 4">
    <name type="scientific">Aedes albopictus</name>
    <name type="common">Asian tiger mosquito</name>
    <name type="synonym">Stegomyia albopicta</name>
    <dbReference type="NCBI Taxonomy" id="7160"/>
    <lineage>
        <taxon>Eukaryota</taxon>
        <taxon>Metazoa</taxon>
        <taxon>Ecdysozoa</taxon>
        <taxon>Arthropoda</taxon>
        <taxon>Hexapoda</taxon>
        <taxon>Insecta</taxon>
        <taxon>Pterygota</taxon>
        <taxon>Neoptera</taxon>
        <taxon>Endopterygota</taxon>
        <taxon>Diptera</taxon>
        <taxon>Nematocera</taxon>
        <taxon>Culicoidea</taxon>
        <taxon>Culicidae</taxon>
        <taxon>Culicinae</taxon>
        <taxon>Aedini</taxon>
        <taxon>Aedes</taxon>
        <taxon>Stegomyia</taxon>
    </lineage>
</organism>
<accession>A0ABM1ZHE8</accession>
<feature type="domain" description="Fibrinogen C-terminal" evidence="2">
    <location>
        <begin position="135"/>
        <end position="356"/>
    </location>
</feature>
<name>A0ABM1ZHE8_AEDAL</name>
<evidence type="ECO:0000259" key="2">
    <source>
        <dbReference type="PROSITE" id="PS51406"/>
    </source>
</evidence>
<keyword evidence="1" id="KW-0732">Signal</keyword>
<dbReference type="PANTHER" id="PTHR19143:SF327">
    <property type="entry name" value="FI21813P1-RELATED"/>
    <property type="match status" value="1"/>
</dbReference>
<keyword evidence="4" id="KW-1185">Reference proteome</keyword>
<dbReference type="GeneID" id="115268309"/>
<evidence type="ECO:0000313" key="4">
    <source>
        <dbReference type="Proteomes" id="UP000069940"/>
    </source>
</evidence>
<dbReference type="RefSeq" id="XP_062716276.1">
    <property type="nucleotide sequence ID" value="XM_062860292.1"/>
</dbReference>
<dbReference type="Proteomes" id="UP000069940">
    <property type="component" value="Unassembled WGS sequence"/>
</dbReference>
<evidence type="ECO:0000256" key="1">
    <source>
        <dbReference type="SAM" id="SignalP"/>
    </source>
</evidence>
<dbReference type="SUPFAM" id="SSF56496">
    <property type="entry name" value="Fibrinogen C-terminal domain-like"/>
    <property type="match status" value="1"/>
</dbReference>
<feature type="chain" id="PRO_5047397403" description="Fibrinogen C-terminal domain-containing protein" evidence="1">
    <location>
        <begin position="23"/>
        <end position="357"/>
    </location>
</feature>
<dbReference type="NCBIfam" id="NF040941">
    <property type="entry name" value="GGGWT_bact"/>
    <property type="match status" value="1"/>
</dbReference>
<dbReference type="SMART" id="SM00186">
    <property type="entry name" value="FBG"/>
    <property type="match status" value="1"/>
</dbReference>
<reference evidence="3" key="2">
    <citation type="submission" date="2025-05" db="UniProtKB">
        <authorList>
            <consortium name="EnsemblMetazoa"/>
        </authorList>
    </citation>
    <scope>IDENTIFICATION</scope>
    <source>
        <strain evidence="3">Foshan</strain>
    </source>
</reference>